<feature type="compositionally biased region" description="Basic and acidic residues" evidence="2">
    <location>
        <begin position="311"/>
        <end position="324"/>
    </location>
</feature>
<feature type="domain" description="CCHC-type" evidence="3">
    <location>
        <begin position="208"/>
        <end position="223"/>
    </location>
</feature>
<dbReference type="Proteomes" id="UP000237347">
    <property type="component" value="Unassembled WGS sequence"/>
</dbReference>
<dbReference type="InterPro" id="IPR025558">
    <property type="entry name" value="DUF4283"/>
</dbReference>
<feature type="compositionally biased region" description="Polar residues" evidence="2">
    <location>
        <begin position="287"/>
        <end position="307"/>
    </location>
</feature>
<dbReference type="GO" id="GO:0003676">
    <property type="term" value="F:nucleic acid binding"/>
    <property type="evidence" value="ECO:0007669"/>
    <property type="project" value="InterPro"/>
</dbReference>
<feature type="region of interest" description="Disordered" evidence="2">
    <location>
        <begin position="253"/>
        <end position="324"/>
    </location>
</feature>
<dbReference type="GO" id="GO:0008270">
    <property type="term" value="F:zinc ion binding"/>
    <property type="evidence" value="ECO:0007669"/>
    <property type="project" value="UniProtKB-KW"/>
</dbReference>
<dbReference type="InterPro" id="IPR040256">
    <property type="entry name" value="At4g02000-like"/>
</dbReference>
<dbReference type="SMART" id="SM00343">
    <property type="entry name" value="ZnF_C2HC"/>
    <property type="match status" value="1"/>
</dbReference>
<dbReference type="InterPro" id="IPR001878">
    <property type="entry name" value="Znf_CCHC"/>
</dbReference>
<keyword evidence="5" id="KW-1185">Reference proteome</keyword>
<proteinExistence type="predicted"/>
<evidence type="ECO:0000313" key="4">
    <source>
        <dbReference type="EMBL" id="KAK7849706.1"/>
    </source>
</evidence>
<gene>
    <name evidence="4" type="ORF">CFP56_002445</name>
</gene>
<dbReference type="PROSITE" id="PS50158">
    <property type="entry name" value="ZF_CCHC"/>
    <property type="match status" value="1"/>
</dbReference>
<dbReference type="InterPro" id="IPR025836">
    <property type="entry name" value="Zn_knuckle_CX2CX4HX4C"/>
</dbReference>
<reference evidence="4 5" key="1">
    <citation type="journal article" date="2018" name="Sci. Data">
        <title>The draft genome sequence of cork oak.</title>
        <authorList>
            <person name="Ramos A.M."/>
            <person name="Usie A."/>
            <person name="Barbosa P."/>
            <person name="Barros P.M."/>
            <person name="Capote T."/>
            <person name="Chaves I."/>
            <person name="Simoes F."/>
            <person name="Abreu I."/>
            <person name="Carrasquinho I."/>
            <person name="Faro C."/>
            <person name="Guimaraes J.B."/>
            <person name="Mendonca D."/>
            <person name="Nobrega F."/>
            <person name="Rodrigues L."/>
            <person name="Saibo N.J.M."/>
            <person name="Varela M.C."/>
            <person name="Egas C."/>
            <person name="Matos J."/>
            <person name="Miguel C.M."/>
            <person name="Oliveira M.M."/>
            <person name="Ricardo C.P."/>
            <person name="Goncalves S."/>
        </authorList>
    </citation>
    <scope>NUCLEOTIDE SEQUENCE [LARGE SCALE GENOMIC DNA]</scope>
    <source>
        <strain evidence="5">cv. HL8</strain>
    </source>
</reference>
<dbReference type="PANTHER" id="PTHR31286:SF167">
    <property type="entry name" value="OS09G0268800 PROTEIN"/>
    <property type="match status" value="1"/>
</dbReference>
<feature type="non-terminal residue" evidence="4">
    <location>
        <position position="521"/>
    </location>
</feature>
<accession>A0AAW0LFD8</accession>
<evidence type="ECO:0000256" key="1">
    <source>
        <dbReference type="PROSITE-ProRule" id="PRU00047"/>
    </source>
</evidence>
<dbReference type="SUPFAM" id="SSF57756">
    <property type="entry name" value="Retrovirus zinc finger-like domains"/>
    <property type="match status" value="1"/>
</dbReference>
<dbReference type="InterPro" id="IPR036875">
    <property type="entry name" value="Znf_CCHC_sf"/>
</dbReference>
<feature type="region of interest" description="Disordered" evidence="2">
    <location>
        <begin position="411"/>
        <end position="431"/>
    </location>
</feature>
<keyword evidence="1" id="KW-0862">Zinc</keyword>
<feature type="compositionally biased region" description="Basic and acidic residues" evidence="2">
    <location>
        <begin position="273"/>
        <end position="282"/>
    </location>
</feature>
<name>A0AAW0LFD8_QUESU</name>
<dbReference type="EMBL" id="PKMF04000109">
    <property type="protein sequence ID" value="KAK7849706.1"/>
    <property type="molecule type" value="Genomic_DNA"/>
</dbReference>
<evidence type="ECO:0000259" key="3">
    <source>
        <dbReference type="PROSITE" id="PS50158"/>
    </source>
</evidence>
<evidence type="ECO:0000313" key="5">
    <source>
        <dbReference type="Proteomes" id="UP000237347"/>
    </source>
</evidence>
<dbReference type="Pfam" id="PF14392">
    <property type="entry name" value="zf-CCHC_4"/>
    <property type="match status" value="1"/>
</dbReference>
<dbReference type="Pfam" id="PF14111">
    <property type="entry name" value="DUF4283"/>
    <property type="match status" value="1"/>
</dbReference>
<dbReference type="AlphaFoldDB" id="A0AAW0LFD8"/>
<evidence type="ECO:0000256" key="2">
    <source>
        <dbReference type="SAM" id="MobiDB-lite"/>
    </source>
</evidence>
<comment type="caution">
    <text evidence="4">The sequence shown here is derived from an EMBL/GenBank/DDBJ whole genome shotgun (WGS) entry which is preliminary data.</text>
</comment>
<keyword evidence="1" id="KW-0863">Zinc-finger</keyword>
<sequence length="521" mass="59335">MAEELEQLWKKLSFTEEEDEDIILGENSTKTAKELGKNCLVMKILTQRSINLEALRKTMRMLWKTNKTVQISEIEEELFLVEFSDPKDKKKILEMCPWSFEKNLVLLQEFSGEQVPKEVDLKWSPFWVQISNLPLKSRTRETGMEIGSKLGKILEVDVPEKGVQWGRYLRVRIQIDVTKKLIRAKKVSIENDEPRWVFFKYERLPNFCYLCGRIGHSERECPEKGEANGGVEKEKYQYGAWLRAEPMKRTGYSFEASNRRSEESDQALGGSWKKGDTAERHVPHVPQTPSLGAVTSSQKGELTTSSIPDLPQEKDIGKENCKKPDIGLTRQIGEIQQATAPTARMPGEVQNMTEGKGQKDKSPVMPCSNGPTNEPTIEGPVAMLYDCEVGWVPEAPGPTPAYWKRIKREKTGDGSPIKMEPIGTKRPGPSPLQALDPNQAKVCHRSMSSSDHCLLALYLAPQLRRRRGKAQFRFESMWARDVGCRDVVEMAWSVDSTVGDCYSTQDRIRNCQHQLQWWGKN</sequence>
<keyword evidence="1" id="KW-0479">Metal-binding</keyword>
<protein>
    <recommendedName>
        <fullName evidence="3">CCHC-type domain-containing protein</fullName>
    </recommendedName>
</protein>
<organism evidence="4 5">
    <name type="scientific">Quercus suber</name>
    <name type="common">Cork oak</name>
    <dbReference type="NCBI Taxonomy" id="58331"/>
    <lineage>
        <taxon>Eukaryota</taxon>
        <taxon>Viridiplantae</taxon>
        <taxon>Streptophyta</taxon>
        <taxon>Embryophyta</taxon>
        <taxon>Tracheophyta</taxon>
        <taxon>Spermatophyta</taxon>
        <taxon>Magnoliopsida</taxon>
        <taxon>eudicotyledons</taxon>
        <taxon>Gunneridae</taxon>
        <taxon>Pentapetalae</taxon>
        <taxon>rosids</taxon>
        <taxon>fabids</taxon>
        <taxon>Fagales</taxon>
        <taxon>Fagaceae</taxon>
        <taxon>Quercus</taxon>
    </lineage>
</organism>
<dbReference type="PANTHER" id="PTHR31286">
    <property type="entry name" value="GLYCINE-RICH CELL WALL STRUCTURAL PROTEIN 1.8-LIKE"/>
    <property type="match status" value="1"/>
</dbReference>